<dbReference type="InterPro" id="IPR003582">
    <property type="entry name" value="ShKT_dom"/>
</dbReference>
<feature type="non-terminal residue" evidence="4">
    <location>
        <position position="1"/>
    </location>
</feature>
<feature type="signal peptide" evidence="2">
    <location>
        <begin position="1"/>
        <end position="19"/>
    </location>
</feature>
<keyword evidence="2" id="KW-0732">Signal</keyword>
<name>A0A0K2VHR0_LEPSM</name>
<dbReference type="SMART" id="SM00254">
    <property type="entry name" value="ShKT"/>
    <property type="match status" value="4"/>
</dbReference>
<organism evidence="4">
    <name type="scientific">Lepeophtheirus salmonis</name>
    <name type="common">Salmon louse</name>
    <name type="synonym">Caligus salmonis</name>
    <dbReference type="NCBI Taxonomy" id="72036"/>
    <lineage>
        <taxon>Eukaryota</taxon>
        <taxon>Metazoa</taxon>
        <taxon>Ecdysozoa</taxon>
        <taxon>Arthropoda</taxon>
        <taxon>Crustacea</taxon>
        <taxon>Multicrustacea</taxon>
        <taxon>Hexanauplia</taxon>
        <taxon>Copepoda</taxon>
        <taxon>Siphonostomatoida</taxon>
        <taxon>Caligidae</taxon>
        <taxon>Lepeophtheirus</taxon>
    </lineage>
</organism>
<dbReference type="Pfam" id="PF01549">
    <property type="entry name" value="ShK"/>
    <property type="match status" value="4"/>
</dbReference>
<feature type="chain" id="PRO_5005489442" description="ShKT domain-containing protein" evidence="2">
    <location>
        <begin position="20"/>
        <end position="171"/>
    </location>
</feature>
<dbReference type="PROSITE" id="PS51670">
    <property type="entry name" value="SHKT"/>
    <property type="match status" value="1"/>
</dbReference>
<evidence type="ECO:0000256" key="1">
    <source>
        <dbReference type="PROSITE-ProRule" id="PRU01005"/>
    </source>
</evidence>
<evidence type="ECO:0000313" key="4">
    <source>
        <dbReference type="EMBL" id="CDW49486.1"/>
    </source>
</evidence>
<proteinExistence type="predicted"/>
<comment type="caution">
    <text evidence="1">Lacks conserved residue(s) required for the propagation of feature annotation.</text>
</comment>
<reference evidence="4" key="1">
    <citation type="submission" date="2014-05" db="EMBL/GenBank/DDBJ databases">
        <authorList>
            <person name="Chronopoulou M."/>
        </authorList>
    </citation>
    <scope>NUCLEOTIDE SEQUENCE</scope>
    <source>
        <tissue evidence="4">Whole organism</tissue>
    </source>
</reference>
<accession>A0A0K2VHR0</accession>
<feature type="domain" description="ShKT" evidence="3">
    <location>
        <begin position="131"/>
        <end position="166"/>
    </location>
</feature>
<evidence type="ECO:0000259" key="3">
    <source>
        <dbReference type="PROSITE" id="PS51670"/>
    </source>
</evidence>
<evidence type="ECO:0000256" key="2">
    <source>
        <dbReference type="SAM" id="SignalP"/>
    </source>
</evidence>
<dbReference type="AlphaFoldDB" id="A0A0K2VHR0"/>
<protein>
    <recommendedName>
        <fullName evidence="3">ShKT domain-containing protein</fullName>
    </recommendedName>
</protein>
<dbReference type="EMBL" id="HACA01032125">
    <property type="protein sequence ID" value="CDW49486.1"/>
    <property type="molecule type" value="Transcribed_RNA"/>
</dbReference>
<sequence>KMKSKYLVLIACFFRGINGIVLEMECLDDSKRSCEGKENQCFEPYQQYTCPETCGVCNTTCKDYNGICFNEDSQCTINSNLLYECPKTCAKCDLCEDLIDSSICETRLSECALKKMKYACRKSCKYCKDACNDVGSHDFCDVHVRRGDCEKNETVKRMCRKSCELCEIEQS</sequence>
<dbReference type="OrthoDB" id="10615870at2759"/>